<dbReference type="Proteomes" id="UP000001338">
    <property type="component" value="Unassembled WGS sequence"/>
</dbReference>
<gene>
    <name evidence="1" type="ORF">LEP1GSC036_0883</name>
</gene>
<dbReference type="EMBL" id="AFLV02000019">
    <property type="protein sequence ID" value="EKR65422.1"/>
    <property type="molecule type" value="Genomic_DNA"/>
</dbReference>
<proteinExistence type="predicted"/>
<protein>
    <submittedName>
        <fullName evidence="1">Uncharacterized protein</fullName>
    </submittedName>
</protein>
<dbReference type="GeneID" id="61111058"/>
<name>A0A828Z6T7_9LEPT</name>
<evidence type="ECO:0000313" key="1">
    <source>
        <dbReference type="EMBL" id="EKR65422.1"/>
    </source>
</evidence>
<dbReference type="AlphaFoldDB" id="A0A828Z6T7"/>
<organism evidence="1 2">
    <name type="scientific">Leptospira weilii str. 2006001853</name>
    <dbReference type="NCBI Taxonomy" id="1001589"/>
    <lineage>
        <taxon>Bacteria</taxon>
        <taxon>Pseudomonadati</taxon>
        <taxon>Spirochaetota</taxon>
        <taxon>Spirochaetia</taxon>
        <taxon>Leptospirales</taxon>
        <taxon>Leptospiraceae</taxon>
        <taxon>Leptospira</taxon>
    </lineage>
</organism>
<sequence length="83" mass="9348">MLTVSGTIKKGKIVLDEKVQVHDGKVLVTFIEEKETQPLKTRKHTGKELEKLNLAGIWSDRGITDGLSYSRELRKKLASRNAD</sequence>
<reference evidence="1 2" key="1">
    <citation type="submission" date="2012-10" db="EMBL/GenBank/DDBJ databases">
        <authorList>
            <person name="Harkins D.M."/>
            <person name="Durkin A.S."/>
            <person name="Brinkac L.M."/>
            <person name="Haft D.H."/>
            <person name="Selengut J.D."/>
            <person name="Sanka R."/>
            <person name="DePew J."/>
            <person name="Purushe J."/>
            <person name="Whelen A.C."/>
            <person name="Vinetz J.M."/>
            <person name="Sutton G.G."/>
            <person name="Nierman W.C."/>
            <person name="Fouts D.E."/>
        </authorList>
    </citation>
    <scope>NUCLEOTIDE SEQUENCE [LARGE SCALE GENOMIC DNA]</scope>
    <source>
        <strain evidence="1 2">2006001853</strain>
    </source>
</reference>
<evidence type="ECO:0000313" key="2">
    <source>
        <dbReference type="Proteomes" id="UP000001338"/>
    </source>
</evidence>
<comment type="caution">
    <text evidence="1">The sequence shown here is derived from an EMBL/GenBank/DDBJ whole genome shotgun (WGS) entry which is preliminary data.</text>
</comment>
<accession>A0A828Z6T7</accession>
<dbReference type="RefSeq" id="WP_004499098.1">
    <property type="nucleotide sequence ID" value="NZ_AFLV02000019.1"/>
</dbReference>